<evidence type="ECO:0000256" key="8">
    <source>
        <dbReference type="HAMAP-Rule" id="MF_00376"/>
    </source>
</evidence>
<evidence type="ECO:0000313" key="10">
    <source>
        <dbReference type="EMBL" id="EKX66568.1"/>
    </source>
</evidence>
<evidence type="ECO:0000256" key="5">
    <source>
        <dbReference type="ARBA" id="ARBA00022777"/>
    </source>
</evidence>
<comment type="catalytic activity">
    <reaction evidence="8">
        <text>3'-dephospho-CoA + ATP = ADP + CoA + H(+)</text>
        <dbReference type="Rhea" id="RHEA:18245"/>
        <dbReference type="ChEBI" id="CHEBI:15378"/>
        <dbReference type="ChEBI" id="CHEBI:30616"/>
        <dbReference type="ChEBI" id="CHEBI:57287"/>
        <dbReference type="ChEBI" id="CHEBI:57328"/>
        <dbReference type="ChEBI" id="CHEBI:456216"/>
        <dbReference type="EC" id="2.7.1.24"/>
    </reaction>
</comment>
<dbReference type="CDD" id="cd02022">
    <property type="entry name" value="DPCK"/>
    <property type="match status" value="1"/>
</dbReference>
<dbReference type="SUPFAM" id="SSF52540">
    <property type="entry name" value="P-loop containing nucleoside triphosphate hydrolases"/>
    <property type="match status" value="1"/>
</dbReference>
<keyword evidence="6 8" id="KW-0067">ATP-binding</keyword>
<evidence type="ECO:0000256" key="3">
    <source>
        <dbReference type="ARBA" id="ARBA00022679"/>
    </source>
</evidence>
<dbReference type="GO" id="GO:0004140">
    <property type="term" value="F:dephospho-CoA kinase activity"/>
    <property type="evidence" value="ECO:0007669"/>
    <property type="project" value="UniProtKB-UniRule"/>
</dbReference>
<dbReference type="EMBL" id="AEJC01000210">
    <property type="protein sequence ID" value="EKX66568.1"/>
    <property type="molecule type" value="Genomic_DNA"/>
</dbReference>
<proteinExistence type="inferred from homology"/>
<keyword evidence="4 8" id="KW-0547">Nucleotide-binding</keyword>
<dbReference type="Proteomes" id="UP000010411">
    <property type="component" value="Unassembled WGS sequence"/>
</dbReference>
<dbReference type="InterPro" id="IPR027417">
    <property type="entry name" value="P-loop_NTPase"/>
</dbReference>
<dbReference type="GO" id="GO:0005737">
    <property type="term" value="C:cytoplasm"/>
    <property type="evidence" value="ECO:0007669"/>
    <property type="project" value="UniProtKB-SubCell"/>
</dbReference>
<comment type="pathway">
    <text evidence="8">Cofactor biosynthesis; coenzyme A biosynthesis; CoA from (R)-pantothenate: step 5/5.</text>
</comment>
<dbReference type="GO" id="GO:0005524">
    <property type="term" value="F:ATP binding"/>
    <property type="evidence" value="ECO:0007669"/>
    <property type="project" value="UniProtKB-UniRule"/>
</dbReference>
<dbReference type="EC" id="2.7.1.24" evidence="8 9"/>
<organism evidence="10 11">
    <name type="scientific">Streptomyces ipomoeae 91-03</name>
    <dbReference type="NCBI Taxonomy" id="698759"/>
    <lineage>
        <taxon>Bacteria</taxon>
        <taxon>Bacillati</taxon>
        <taxon>Actinomycetota</taxon>
        <taxon>Actinomycetes</taxon>
        <taxon>Kitasatosporales</taxon>
        <taxon>Streptomycetaceae</taxon>
        <taxon>Streptomyces</taxon>
    </lineage>
</organism>
<dbReference type="FunFam" id="3.40.50.300:FF:000991">
    <property type="entry name" value="Dephospho-CoA kinase"/>
    <property type="match status" value="1"/>
</dbReference>
<evidence type="ECO:0000256" key="7">
    <source>
        <dbReference type="ARBA" id="ARBA00022993"/>
    </source>
</evidence>
<evidence type="ECO:0000256" key="1">
    <source>
        <dbReference type="ARBA" id="ARBA00009018"/>
    </source>
</evidence>
<sequence length="260" mass="27897">MSSRSSWRSGRARAERFGGLGFPVQSRGRPWETLISGPPTAVSVAGPKLPGMLKVGLTGGIGAGKSEVSRLLVECGAVLIDADRIAREVVEPGTPGLAAVVEAFGEDVLAPDGSLDRPKLGSIVFADPAKLATLNAIVHPLVGARSRELENAAAADAVVIHDVPLLTENGLAPLYDLVVVVDAAPETQLDRLVRLRGMSEEDARARMAAQATRERRLEIADIVIDNDVPLEDLRRRVRDVWADLVRRAQESRERSEHSSE</sequence>
<keyword evidence="11" id="KW-1185">Reference proteome</keyword>
<keyword evidence="7 8" id="KW-0173">Coenzyme A biosynthesis</keyword>
<evidence type="ECO:0000256" key="6">
    <source>
        <dbReference type="ARBA" id="ARBA00022840"/>
    </source>
</evidence>
<comment type="caution">
    <text evidence="10">The sequence shown here is derived from an EMBL/GenBank/DDBJ whole genome shotgun (WGS) entry which is preliminary data.</text>
</comment>
<evidence type="ECO:0000313" key="11">
    <source>
        <dbReference type="Proteomes" id="UP000010411"/>
    </source>
</evidence>
<keyword evidence="3 8" id="KW-0808">Transferase</keyword>
<dbReference type="UniPathway" id="UPA00241">
    <property type="reaction ID" value="UER00356"/>
</dbReference>
<dbReference type="NCBIfam" id="TIGR00152">
    <property type="entry name" value="dephospho-CoA kinase"/>
    <property type="match status" value="1"/>
</dbReference>
<keyword evidence="5 8" id="KW-0418">Kinase</keyword>
<dbReference type="Pfam" id="PF01121">
    <property type="entry name" value="CoaE"/>
    <property type="match status" value="1"/>
</dbReference>
<dbReference type="GO" id="GO:0015937">
    <property type="term" value="P:coenzyme A biosynthetic process"/>
    <property type="evidence" value="ECO:0007669"/>
    <property type="project" value="UniProtKB-UniRule"/>
</dbReference>
<dbReference type="NCBIfam" id="NF002879">
    <property type="entry name" value="PRK03333.1"/>
    <property type="match status" value="1"/>
</dbReference>
<gene>
    <name evidence="8 10" type="primary">coaE</name>
    <name evidence="10" type="ORF">STRIP9103_02168</name>
</gene>
<evidence type="ECO:0000256" key="4">
    <source>
        <dbReference type="ARBA" id="ARBA00022741"/>
    </source>
</evidence>
<dbReference type="PATRIC" id="fig|698759.3.peg.2847"/>
<dbReference type="AlphaFoldDB" id="L1L1R9"/>
<dbReference type="PANTHER" id="PTHR10695:SF46">
    <property type="entry name" value="BIFUNCTIONAL COENZYME A SYNTHASE-RELATED"/>
    <property type="match status" value="1"/>
</dbReference>
<protein>
    <recommendedName>
        <fullName evidence="8 9">Dephospho-CoA kinase</fullName>
        <ecNumber evidence="8 9">2.7.1.24</ecNumber>
    </recommendedName>
    <alternativeName>
        <fullName evidence="8">Dephosphocoenzyme A kinase</fullName>
    </alternativeName>
</protein>
<reference evidence="10 11" key="1">
    <citation type="submission" date="2012-11" db="EMBL/GenBank/DDBJ databases">
        <authorList>
            <person name="Huguet-Tapia J.C."/>
            <person name="Durkin A.S."/>
            <person name="Pettis G.S."/>
            <person name="Badger J.H."/>
        </authorList>
    </citation>
    <scope>NUCLEOTIDE SEQUENCE [LARGE SCALE GENOMIC DNA]</scope>
    <source>
        <strain evidence="10 11">91-03</strain>
    </source>
</reference>
<comment type="function">
    <text evidence="8">Catalyzes the phosphorylation of the 3'-hydroxyl group of dephosphocoenzyme A to form coenzyme A.</text>
</comment>
<comment type="similarity">
    <text evidence="1 8">Belongs to the CoaE family.</text>
</comment>
<dbReference type="InterPro" id="IPR001977">
    <property type="entry name" value="Depp_CoAkinase"/>
</dbReference>
<comment type="subcellular location">
    <subcellularLocation>
        <location evidence="8">Cytoplasm</location>
    </subcellularLocation>
</comment>
<evidence type="ECO:0000256" key="2">
    <source>
        <dbReference type="ARBA" id="ARBA00022490"/>
    </source>
</evidence>
<dbReference type="HAMAP" id="MF_00376">
    <property type="entry name" value="Dephospho_CoA_kinase"/>
    <property type="match status" value="1"/>
</dbReference>
<name>L1L1R9_9ACTN</name>
<dbReference type="Gene3D" id="3.40.50.300">
    <property type="entry name" value="P-loop containing nucleotide triphosphate hydrolases"/>
    <property type="match status" value="1"/>
</dbReference>
<dbReference type="PROSITE" id="PS51219">
    <property type="entry name" value="DPCK"/>
    <property type="match status" value="1"/>
</dbReference>
<feature type="binding site" evidence="8">
    <location>
        <begin position="62"/>
        <end position="67"/>
    </location>
    <ligand>
        <name>ATP</name>
        <dbReference type="ChEBI" id="CHEBI:30616"/>
    </ligand>
</feature>
<dbReference type="PANTHER" id="PTHR10695">
    <property type="entry name" value="DEPHOSPHO-COA KINASE-RELATED"/>
    <property type="match status" value="1"/>
</dbReference>
<keyword evidence="2 8" id="KW-0963">Cytoplasm</keyword>
<evidence type="ECO:0000256" key="9">
    <source>
        <dbReference type="NCBIfam" id="TIGR00152"/>
    </source>
</evidence>
<accession>L1L1R9</accession>